<evidence type="ECO:0000313" key="3">
    <source>
        <dbReference type="EMBL" id="AEK80706.1"/>
    </source>
</evidence>
<dbReference type="EMBL" id="JN253892">
    <property type="protein sequence ID" value="AEK80705.1"/>
    <property type="molecule type" value="Genomic_DNA"/>
</dbReference>
<proteinExistence type="predicted"/>
<evidence type="ECO:0000256" key="1">
    <source>
        <dbReference type="SAM" id="SignalP"/>
    </source>
</evidence>
<protein>
    <submittedName>
        <fullName evidence="3">Avh124</fullName>
    </submittedName>
</protein>
<name>G1FRG8_PHYSO</name>
<dbReference type="EMBL" id="JN253893">
    <property type="protein sequence ID" value="AEK80706.1"/>
    <property type="molecule type" value="Genomic_DNA"/>
</dbReference>
<dbReference type="VEuPathDB" id="FungiDB:PHYSODRAFT_286094"/>
<evidence type="ECO:0000313" key="2">
    <source>
        <dbReference type="EMBL" id="AEK80705.1"/>
    </source>
</evidence>
<feature type="chain" id="PRO_5007659779" evidence="1">
    <location>
        <begin position="22"/>
        <end position="117"/>
    </location>
</feature>
<reference evidence="3" key="1">
    <citation type="journal article" date="2011" name="Plant Cell">
        <title>Transcriptional programming and functional interactions within the Phytophthora sojae RXLR effector repertoire.</title>
        <authorList>
            <person name="Wang Q."/>
            <person name="Han C."/>
            <person name="Ferreira A.O."/>
            <person name="Yu X."/>
            <person name="Ye W."/>
            <person name="Tripathy S."/>
            <person name="Kale S.D."/>
            <person name="Gu B."/>
            <person name="Sheng Y."/>
            <person name="Sui Y."/>
            <person name="Wang X."/>
            <person name="Zhang Z."/>
            <person name="Cheng B."/>
            <person name="Dong S."/>
            <person name="Shan W."/>
            <person name="Zheng X."/>
            <person name="Dou D."/>
            <person name="Tyler B.M."/>
            <person name="Wang Y."/>
        </authorList>
    </citation>
    <scope>NUCLEOTIDE SEQUENCE</scope>
    <source>
        <strain evidence="2">P7064</strain>
        <strain evidence="3">P7074</strain>
    </source>
</reference>
<feature type="signal peptide" evidence="1">
    <location>
        <begin position="1"/>
        <end position="21"/>
    </location>
</feature>
<sequence>MRQAYFLLLLLAVLAVAQVACEGTGFERFIADDSAHRNLKGADTDTEERWGIPGLLNLKSLFRKTPNVAKALQKDPGLAKTINDPTISKTLKTVASDPAVVKSLNKLRVPQTLRQRW</sequence>
<accession>G1FRG8</accession>
<dbReference type="AlphaFoldDB" id="G1FRG8"/>
<keyword evidence="1" id="KW-0732">Signal</keyword>
<organism evidence="3">
    <name type="scientific">Phytophthora sojae</name>
    <name type="common">Soybean stem and root rot agent</name>
    <name type="synonym">Phytophthora megasperma f. sp. glycines</name>
    <dbReference type="NCBI Taxonomy" id="67593"/>
    <lineage>
        <taxon>Eukaryota</taxon>
        <taxon>Sar</taxon>
        <taxon>Stramenopiles</taxon>
        <taxon>Oomycota</taxon>
        <taxon>Peronosporomycetes</taxon>
        <taxon>Peronosporales</taxon>
        <taxon>Peronosporaceae</taxon>
        <taxon>Phytophthora</taxon>
    </lineage>
</organism>
<gene>
    <name evidence="3" type="primary">Avh</name>
</gene>